<dbReference type="AlphaFoldDB" id="A0A087TBK9"/>
<feature type="domain" description="Lipocalin/cytosolic fatty-acid binding" evidence="3">
    <location>
        <begin position="6"/>
        <end position="94"/>
    </location>
</feature>
<dbReference type="InterPro" id="IPR031259">
    <property type="entry name" value="ILBP"/>
</dbReference>
<sequence>MDSIYGKYKLVSSDEHFDEFLKACGVNIVMRKAGLMSKPVVEIKKEGDEFILKTTTTFKNSEIKFKLDEEFEETRMDGSNCKTIITLEDGKLVQRQ</sequence>
<comment type="similarity">
    <text evidence="1">Belongs to the calycin superfamily. Fatty-acid binding protein (FABP) family.</text>
</comment>
<dbReference type="GO" id="GO:0008289">
    <property type="term" value="F:lipid binding"/>
    <property type="evidence" value="ECO:0007669"/>
    <property type="project" value="UniProtKB-KW"/>
</dbReference>
<dbReference type="PRINTS" id="PR00178">
    <property type="entry name" value="FATTYACIDBP"/>
</dbReference>
<dbReference type="CDD" id="cd00742">
    <property type="entry name" value="FABP"/>
    <property type="match status" value="1"/>
</dbReference>
<dbReference type="InterPro" id="IPR012674">
    <property type="entry name" value="Calycin"/>
</dbReference>
<evidence type="ECO:0000256" key="2">
    <source>
        <dbReference type="ARBA" id="ARBA00023121"/>
    </source>
</evidence>
<proteinExistence type="inferred from homology"/>
<dbReference type="EMBL" id="KK114459">
    <property type="protein sequence ID" value="KFM62498.1"/>
    <property type="molecule type" value="Genomic_DNA"/>
</dbReference>
<gene>
    <name evidence="4" type="ORF">X975_00051</name>
</gene>
<keyword evidence="5" id="KW-1185">Reference proteome</keyword>
<dbReference type="Pfam" id="PF00061">
    <property type="entry name" value="Lipocalin"/>
    <property type="match status" value="1"/>
</dbReference>
<evidence type="ECO:0000313" key="5">
    <source>
        <dbReference type="Proteomes" id="UP000054359"/>
    </source>
</evidence>
<dbReference type="PANTHER" id="PTHR11955">
    <property type="entry name" value="FATTY ACID BINDING PROTEIN"/>
    <property type="match status" value="1"/>
</dbReference>
<keyword evidence="2" id="KW-0446">Lipid-binding</keyword>
<dbReference type="InterPro" id="IPR000463">
    <property type="entry name" value="Fatty_acid-bd"/>
</dbReference>
<dbReference type="OrthoDB" id="354351at2759"/>
<dbReference type="InterPro" id="IPR000566">
    <property type="entry name" value="Lipocln_cytosolic_FA-bd_dom"/>
</dbReference>
<accession>A0A087TBK9</accession>
<evidence type="ECO:0000313" key="4">
    <source>
        <dbReference type="EMBL" id="KFM62498.1"/>
    </source>
</evidence>
<evidence type="ECO:0000256" key="1">
    <source>
        <dbReference type="ARBA" id="ARBA00008390"/>
    </source>
</evidence>
<dbReference type="OMA" id="IIHEIKF"/>
<dbReference type="Gene3D" id="2.40.128.20">
    <property type="match status" value="1"/>
</dbReference>
<organism evidence="4 5">
    <name type="scientific">Stegodyphus mimosarum</name>
    <name type="common">African social velvet spider</name>
    <dbReference type="NCBI Taxonomy" id="407821"/>
    <lineage>
        <taxon>Eukaryota</taxon>
        <taxon>Metazoa</taxon>
        <taxon>Ecdysozoa</taxon>
        <taxon>Arthropoda</taxon>
        <taxon>Chelicerata</taxon>
        <taxon>Arachnida</taxon>
        <taxon>Araneae</taxon>
        <taxon>Araneomorphae</taxon>
        <taxon>Entelegynae</taxon>
        <taxon>Eresoidea</taxon>
        <taxon>Eresidae</taxon>
        <taxon>Stegodyphus</taxon>
    </lineage>
</organism>
<dbReference type="STRING" id="407821.A0A087TBK9"/>
<evidence type="ECO:0000259" key="3">
    <source>
        <dbReference type="Pfam" id="PF00061"/>
    </source>
</evidence>
<feature type="non-terminal residue" evidence="4">
    <location>
        <position position="96"/>
    </location>
</feature>
<dbReference type="Proteomes" id="UP000054359">
    <property type="component" value="Unassembled WGS sequence"/>
</dbReference>
<protein>
    <submittedName>
        <fullName evidence="4">Fatty acid-binding protein, brain</fullName>
    </submittedName>
</protein>
<reference evidence="4 5" key="1">
    <citation type="submission" date="2013-11" db="EMBL/GenBank/DDBJ databases">
        <title>Genome sequencing of Stegodyphus mimosarum.</title>
        <authorList>
            <person name="Bechsgaard J."/>
        </authorList>
    </citation>
    <scope>NUCLEOTIDE SEQUENCE [LARGE SCALE GENOMIC DNA]</scope>
</reference>
<dbReference type="SUPFAM" id="SSF50814">
    <property type="entry name" value="Lipocalins"/>
    <property type="match status" value="1"/>
</dbReference>
<name>A0A087TBK9_STEMI</name>